<organism evidence="4 5">
    <name type="scientific">Mycolicibacterium iranicum</name>
    <name type="common">Mycobacterium iranicum</name>
    <dbReference type="NCBI Taxonomy" id="912594"/>
    <lineage>
        <taxon>Bacteria</taxon>
        <taxon>Bacillati</taxon>
        <taxon>Actinomycetota</taxon>
        <taxon>Actinomycetes</taxon>
        <taxon>Mycobacteriales</taxon>
        <taxon>Mycobacteriaceae</taxon>
        <taxon>Mycolicibacterium</taxon>
    </lineage>
</organism>
<dbReference type="InterPro" id="IPR041664">
    <property type="entry name" value="AAA_16"/>
</dbReference>
<keyword evidence="2" id="KW-0067">ATP-binding</keyword>
<dbReference type="SUPFAM" id="SSF46894">
    <property type="entry name" value="C-terminal effector domain of the bipartite response regulators"/>
    <property type="match status" value="1"/>
</dbReference>
<dbReference type="EMBL" id="JACHVU010000004">
    <property type="protein sequence ID" value="MBB2990837.1"/>
    <property type="molecule type" value="Genomic_DNA"/>
</dbReference>
<dbReference type="InterPro" id="IPR011990">
    <property type="entry name" value="TPR-like_helical_dom_sf"/>
</dbReference>
<evidence type="ECO:0000313" key="4">
    <source>
        <dbReference type="EMBL" id="MBB2990837.1"/>
    </source>
</evidence>
<dbReference type="PANTHER" id="PTHR16305">
    <property type="entry name" value="TESTICULAR SOLUBLE ADENYLYL CYCLASE"/>
    <property type="match status" value="1"/>
</dbReference>
<dbReference type="PROSITE" id="PS50043">
    <property type="entry name" value="HTH_LUXR_2"/>
    <property type="match status" value="1"/>
</dbReference>
<dbReference type="PRINTS" id="PR00038">
    <property type="entry name" value="HTHLUXR"/>
</dbReference>
<dbReference type="Gene3D" id="1.25.40.10">
    <property type="entry name" value="Tetratricopeptide repeat domain"/>
    <property type="match status" value="1"/>
</dbReference>
<accession>A0A839Q5D0</accession>
<dbReference type="Pfam" id="PF00196">
    <property type="entry name" value="GerE"/>
    <property type="match status" value="1"/>
</dbReference>
<evidence type="ECO:0000259" key="3">
    <source>
        <dbReference type="PROSITE" id="PS50043"/>
    </source>
</evidence>
<evidence type="ECO:0000313" key="5">
    <source>
        <dbReference type="Proteomes" id="UP000550501"/>
    </source>
</evidence>
<dbReference type="InterPro" id="IPR027417">
    <property type="entry name" value="P-loop_NTPase"/>
</dbReference>
<dbReference type="GO" id="GO:0003677">
    <property type="term" value="F:DNA binding"/>
    <property type="evidence" value="ECO:0007669"/>
    <property type="project" value="UniProtKB-KW"/>
</dbReference>
<dbReference type="InterPro" id="IPR016032">
    <property type="entry name" value="Sig_transdc_resp-reg_C-effctor"/>
</dbReference>
<feature type="domain" description="HTH luxR-type" evidence="3">
    <location>
        <begin position="862"/>
        <end position="927"/>
    </location>
</feature>
<dbReference type="Gene3D" id="1.10.10.10">
    <property type="entry name" value="Winged helix-like DNA-binding domain superfamily/Winged helix DNA-binding domain"/>
    <property type="match status" value="1"/>
</dbReference>
<dbReference type="GO" id="GO:0004016">
    <property type="term" value="F:adenylate cyclase activity"/>
    <property type="evidence" value="ECO:0007669"/>
    <property type="project" value="TreeGrafter"/>
</dbReference>
<dbReference type="RefSeq" id="WP_311736121.1">
    <property type="nucleotide sequence ID" value="NZ_JACHVU010000004.1"/>
</dbReference>
<dbReference type="GO" id="GO:0006355">
    <property type="term" value="P:regulation of DNA-templated transcription"/>
    <property type="evidence" value="ECO:0007669"/>
    <property type="project" value="InterPro"/>
</dbReference>
<dbReference type="SUPFAM" id="SSF48452">
    <property type="entry name" value="TPR-like"/>
    <property type="match status" value="1"/>
</dbReference>
<evidence type="ECO:0000256" key="2">
    <source>
        <dbReference type="ARBA" id="ARBA00022840"/>
    </source>
</evidence>
<dbReference type="PANTHER" id="PTHR16305:SF35">
    <property type="entry name" value="TRANSCRIPTIONAL ACTIVATOR DOMAIN"/>
    <property type="match status" value="1"/>
</dbReference>
<proteinExistence type="predicted"/>
<sequence length="927" mass="99697">MPTDVLARAAGNESVEKFLAAAQSGPAGLVLEGEAGIGKTTMWSDICELAGQRGFRVLSSRPAQAESVLAYAAVADLTSDIGDEAAESLPELQRLAVDRVLLRAGAEGPATDQRVVAAAVGGLLERVAAVSPVLVAVDDVQWLDASSRTVLAYVARRLSGRVGLLLTERCDALQGTTLSWLTLTNPEEIARLRLGPLSLGALHVLLMHKLGRSFPRAIMVRIAEVAGGNPFYALELARAMDGRTPASRTGLPSTLADLVRVRLGRLDGDVRNTLLAVASVAAPTVDLLARLNSTSAEHIVDLLEEVETEGIIGIEGNQVRFSHPLLARGVYSEATPANRRAMHRALAAIESQPELRARHLALAATSADEATLAALDEAAEAARRRGAPAAAAELLELAIGLGGDKPWRRLRAAGDHFQAGDTSRARSLLEELTRVLRPGVLRAIAFNLLGALCVYDNRFMEASGLLIQAVDEGHEVPAVQIQALMSLSFAQGMGSFAEGTSEEGLFDVMLENSRRAVALAEELGVPTVTSQALAMWVHTLFIHGHGVDKTALDRALDLEVLDDDVAIPFKASAVNALILAWTGRLDEAAGQMSTVRRSCEERGSDRNLMAVASYSAMIEMWRGNLAAAAEFAEEGVERAQQLGDNHVEIIPLSVRSVVSAYQGRVDDARADAHSALDAAMDCGATRMADWPRMTLCLVELSLGNHVDAVAAVQPLLDRLAIVPGTELMHSWYLPDAAESLVALGNMERADHIVDILERNGRRVDRAWMLAAAERCRAMSLAARGDVEAADAAVRRAMVEHERLPMPFERARTQLLLGQLQRRRRAKDAAVHTLRDALKAFEAMGATLWAQRVRAELSRTNVGRSGDGELTPSEQRTAELAASGMTNRDIASTLFISQKTVEHNLGRVYRKLGIKTRAELGRKMDRIT</sequence>
<dbReference type="CDD" id="cd06170">
    <property type="entry name" value="LuxR_C_like"/>
    <property type="match status" value="1"/>
</dbReference>
<keyword evidence="1" id="KW-0547">Nucleotide-binding</keyword>
<dbReference type="GO" id="GO:0005524">
    <property type="term" value="F:ATP binding"/>
    <property type="evidence" value="ECO:0007669"/>
    <property type="project" value="UniProtKB-KW"/>
</dbReference>
<gene>
    <name evidence="4" type="ORF">FHR72_002310</name>
</gene>
<dbReference type="InterPro" id="IPR036388">
    <property type="entry name" value="WH-like_DNA-bd_sf"/>
</dbReference>
<keyword evidence="5" id="KW-1185">Reference proteome</keyword>
<name>A0A839Q5D0_MYCIR</name>
<dbReference type="Proteomes" id="UP000550501">
    <property type="component" value="Unassembled WGS sequence"/>
</dbReference>
<dbReference type="SUPFAM" id="SSF52540">
    <property type="entry name" value="P-loop containing nucleoside triphosphate hydrolases"/>
    <property type="match status" value="1"/>
</dbReference>
<reference evidence="4 5" key="1">
    <citation type="submission" date="2020-08" db="EMBL/GenBank/DDBJ databases">
        <title>The Agave Microbiome: Exploring the role of microbial communities in plant adaptations to desert environments.</title>
        <authorList>
            <person name="Partida-Martinez L.P."/>
        </authorList>
    </citation>
    <scope>NUCLEOTIDE SEQUENCE [LARGE SCALE GENOMIC DNA]</scope>
    <source>
        <strain evidence="4 5">AT2.18</strain>
    </source>
</reference>
<dbReference type="Pfam" id="PF13191">
    <property type="entry name" value="AAA_16"/>
    <property type="match status" value="1"/>
</dbReference>
<dbReference type="SMART" id="SM00421">
    <property type="entry name" value="HTH_LUXR"/>
    <property type="match status" value="1"/>
</dbReference>
<dbReference type="GO" id="GO:0005737">
    <property type="term" value="C:cytoplasm"/>
    <property type="evidence" value="ECO:0007669"/>
    <property type="project" value="TreeGrafter"/>
</dbReference>
<dbReference type="AlphaFoldDB" id="A0A839Q5D0"/>
<dbReference type="InterPro" id="IPR000792">
    <property type="entry name" value="Tscrpt_reg_LuxR_C"/>
</dbReference>
<dbReference type="PROSITE" id="PS00622">
    <property type="entry name" value="HTH_LUXR_1"/>
    <property type="match status" value="1"/>
</dbReference>
<comment type="caution">
    <text evidence="4">The sequence shown here is derived from an EMBL/GenBank/DDBJ whole genome shotgun (WGS) entry which is preliminary data.</text>
</comment>
<keyword evidence="4" id="KW-0238">DNA-binding</keyword>
<evidence type="ECO:0000256" key="1">
    <source>
        <dbReference type="ARBA" id="ARBA00022741"/>
    </source>
</evidence>
<protein>
    <submittedName>
        <fullName evidence="4">DNA-binding CsgD family transcriptional regulator</fullName>
    </submittedName>
</protein>